<dbReference type="GeneID" id="24439915"/>
<keyword evidence="1 2" id="KW-0812">Transmembrane</keyword>
<feature type="transmembrane region" description="Helical" evidence="1">
    <location>
        <begin position="6"/>
        <end position="26"/>
    </location>
</feature>
<dbReference type="RefSeq" id="XP_012654854.1">
    <property type="nucleotide sequence ID" value="XM_012799400.1"/>
</dbReference>
<keyword evidence="1" id="KW-1133">Transmembrane helix</keyword>
<sequence length="198" mass="22425">MLTIMVPLPILVQVDVTNVQLVLLLLQVPLNQVHVLVAMLILPLTVEILLVNAMLTIMVHLLLLEPADVLSVLLVLLLLLDQLQLLLAHVLILMLHQAAIILLFASATLTSMAVLLPQVLVDALLAQLDKLPLLALLLMFAPQALLLPLIFYQQFNYFYVWQFLFEVQFKILTYKPIIKQLPKNQFLSVSLCFNLMYQ</sequence>
<gene>
    <name evidence="2" type="ORF">TTHERM_000630099</name>
</gene>
<dbReference type="InParanoid" id="W7XF01"/>
<dbReference type="AlphaFoldDB" id="W7XF01"/>
<dbReference type="KEGG" id="tet:TTHERM_000630099"/>
<feature type="transmembrane region" description="Helical" evidence="1">
    <location>
        <begin position="133"/>
        <end position="152"/>
    </location>
</feature>
<keyword evidence="3" id="KW-1185">Reference proteome</keyword>
<protein>
    <submittedName>
        <fullName evidence="2">Transmembrane protein, putative</fullName>
    </submittedName>
</protein>
<dbReference type="Proteomes" id="UP000009168">
    <property type="component" value="Unassembled WGS sequence"/>
</dbReference>
<evidence type="ECO:0000313" key="3">
    <source>
        <dbReference type="Proteomes" id="UP000009168"/>
    </source>
</evidence>
<keyword evidence="1" id="KW-0472">Membrane</keyword>
<evidence type="ECO:0000313" key="2">
    <source>
        <dbReference type="EMBL" id="EWS72571.1"/>
    </source>
</evidence>
<feature type="transmembrane region" description="Helical" evidence="1">
    <location>
        <begin position="33"/>
        <end position="63"/>
    </location>
</feature>
<proteinExistence type="predicted"/>
<name>W7XF01_TETTS</name>
<reference evidence="3" key="1">
    <citation type="journal article" date="2006" name="PLoS Biol.">
        <title>Macronuclear genome sequence of the ciliate Tetrahymena thermophila, a model eukaryote.</title>
        <authorList>
            <person name="Eisen J.A."/>
            <person name="Coyne R.S."/>
            <person name="Wu M."/>
            <person name="Wu D."/>
            <person name="Thiagarajan M."/>
            <person name="Wortman J.R."/>
            <person name="Badger J.H."/>
            <person name="Ren Q."/>
            <person name="Amedeo P."/>
            <person name="Jones K.M."/>
            <person name="Tallon L.J."/>
            <person name="Delcher A.L."/>
            <person name="Salzberg S.L."/>
            <person name="Silva J.C."/>
            <person name="Haas B.J."/>
            <person name="Majoros W.H."/>
            <person name="Farzad M."/>
            <person name="Carlton J.M."/>
            <person name="Smith R.K. Jr."/>
            <person name="Garg J."/>
            <person name="Pearlman R.E."/>
            <person name="Karrer K.M."/>
            <person name="Sun L."/>
            <person name="Manning G."/>
            <person name="Elde N.C."/>
            <person name="Turkewitz A.P."/>
            <person name="Asai D.J."/>
            <person name="Wilkes D.E."/>
            <person name="Wang Y."/>
            <person name="Cai H."/>
            <person name="Collins K."/>
            <person name="Stewart B.A."/>
            <person name="Lee S.R."/>
            <person name="Wilamowska K."/>
            <person name="Weinberg Z."/>
            <person name="Ruzzo W.L."/>
            <person name="Wloga D."/>
            <person name="Gaertig J."/>
            <person name="Frankel J."/>
            <person name="Tsao C.-C."/>
            <person name="Gorovsky M.A."/>
            <person name="Keeling P.J."/>
            <person name="Waller R.F."/>
            <person name="Patron N.J."/>
            <person name="Cherry J.M."/>
            <person name="Stover N.A."/>
            <person name="Krieger C.J."/>
            <person name="del Toro C."/>
            <person name="Ryder H.F."/>
            <person name="Williamson S.C."/>
            <person name="Barbeau R.A."/>
            <person name="Hamilton E.P."/>
            <person name="Orias E."/>
        </authorList>
    </citation>
    <scope>NUCLEOTIDE SEQUENCE [LARGE SCALE GENOMIC DNA]</scope>
    <source>
        <strain evidence="3">SB210</strain>
    </source>
</reference>
<dbReference type="EMBL" id="GG662532">
    <property type="protein sequence ID" value="EWS72571.1"/>
    <property type="molecule type" value="Genomic_DNA"/>
</dbReference>
<feature type="transmembrane region" description="Helical" evidence="1">
    <location>
        <begin position="69"/>
        <end position="93"/>
    </location>
</feature>
<feature type="transmembrane region" description="Helical" evidence="1">
    <location>
        <begin position="100"/>
        <end position="121"/>
    </location>
</feature>
<evidence type="ECO:0000256" key="1">
    <source>
        <dbReference type="SAM" id="Phobius"/>
    </source>
</evidence>
<accession>W7XF01</accession>
<organism evidence="2 3">
    <name type="scientific">Tetrahymena thermophila (strain SB210)</name>
    <dbReference type="NCBI Taxonomy" id="312017"/>
    <lineage>
        <taxon>Eukaryota</taxon>
        <taxon>Sar</taxon>
        <taxon>Alveolata</taxon>
        <taxon>Ciliophora</taxon>
        <taxon>Intramacronucleata</taxon>
        <taxon>Oligohymenophorea</taxon>
        <taxon>Hymenostomatida</taxon>
        <taxon>Tetrahymenina</taxon>
        <taxon>Tetrahymenidae</taxon>
        <taxon>Tetrahymena</taxon>
    </lineage>
</organism>